<proteinExistence type="predicted"/>
<dbReference type="OrthoDB" id="64172at2157"/>
<keyword evidence="1" id="KW-0812">Transmembrane</keyword>
<name>A0A1V6N360_METAZ</name>
<feature type="transmembrane region" description="Helical" evidence="1">
    <location>
        <begin position="40"/>
        <end position="58"/>
    </location>
</feature>
<dbReference type="Proteomes" id="UP000191661">
    <property type="component" value="Unassembled WGS sequence"/>
</dbReference>
<feature type="transmembrane region" description="Helical" evidence="1">
    <location>
        <begin position="70"/>
        <end position="93"/>
    </location>
</feature>
<dbReference type="EMBL" id="JXMW01000006">
    <property type="protein sequence ID" value="OQD59111.1"/>
    <property type="molecule type" value="Genomic_DNA"/>
</dbReference>
<organism evidence="2 3">
    <name type="scientific">Methanobrevibacter arboriphilus JCM 13429 = DSM 1125</name>
    <dbReference type="NCBI Taxonomy" id="1300164"/>
    <lineage>
        <taxon>Archaea</taxon>
        <taxon>Methanobacteriati</taxon>
        <taxon>Methanobacteriota</taxon>
        <taxon>Methanomada group</taxon>
        <taxon>Methanobacteria</taxon>
        <taxon>Methanobacteriales</taxon>
        <taxon>Methanobacteriaceae</taxon>
        <taxon>Methanobrevibacter</taxon>
    </lineage>
</organism>
<accession>A0A1V6N360</accession>
<protein>
    <submittedName>
        <fullName evidence="2">Uncharacterized protein</fullName>
    </submittedName>
</protein>
<dbReference type="GeneID" id="66132802"/>
<sequence>MEIDTGVKITSIHIVAAIITGYITSLISLGMVPGIGQNDLIAGVIGIIVLYAMGQLCDRLFGKQEGFTKWLWDGIVPFAFAWFVVWTLIINYAPVIF</sequence>
<comment type="caution">
    <text evidence="2">The sequence shown here is derived from an EMBL/GenBank/DDBJ whole genome shotgun (WGS) entry which is preliminary data.</text>
</comment>
<keyword evidence="3" id="KW-1185">Reference proteome</keyword>
<dbReference type="Pfam" id="PF19094">
    <property type="entry name" value="EMC6_arch"/>
    <property type="match status" value="1"/>
</dbReference>
<evidence type="ECO:0000313" key="2">
    <source>
        <dbReference type="EMBL" id="OQD59111.1"/>
    </source>
</evidence>
<keyword evidence="1" id="KW-1133">Transmembrane helix</keyword>
<dbReference type="RefSeq" id="WP_052332057.1">
    <property type="nucleotide sequence ID" value="NZ_BBET01000406.1"/>
</dbReference>
<gene>
    <name evidence="2" type="ORF">MBBAR_6c02220</name>
</gene>
<evidence type="ECO:0000256" key="1">
    <source>
        <dbReference type="SAM" id="Phobius"/>
    </source>
</evidence>
<evidence type="ECO:0000313" key="3">
    <source>
        <dbReference type="Proteomes" id="UP000191661"/>
    </source>
</evidence>
<dbReference type="InterPro" id="IPR043941">
    <property type="entry name" value="EMC6-arch"/>
</dbReference>
<reference evidence="2 3" key="1">
    <citation type="submission" date="2014-12" db="EMBL/GenBank/DDBJ databases">
        <title>Genome sequence of Methanobrevibacter arboriphilicus DH1, DSM1125.</title>
        <authorList>
            <person name="Poehlein A."/>
            <person name="Thauer R.K."/>
            <person name="Seedorf H."/>
            <person name="Daniel R."/>
        </authorList>
    </citation>
    <scope>NUCLEOTIDE SEQUENCE [LARGE SCALE GENOMIC DNA]</scope>
    <source>
        <strain evidence="2 3">DH1</strain>
    </source>
</reference>
<dbReference type="AlphaFoldDB" id="A0A1V6N360"/>
<feature type="transmembrane region" description="Helical" evidence="1">
    <location>
        <begin position="12"/>
        <end position="34"/>
    </location>
</feature>
<keyword evidence="1" id="KW-0472">Membrane</keyword>